<dbReference type="Gene3D" id="3.40.50.280">
    <property type="entry name" value="Cobalamin-binding domain"/>
    <property type="match status" value="1"/>
</dbReference>
<keyword evidence="2" id="KW-0949">S-adenosyl-L-methionine</keyword>
<protein>
    <submittedName>
        <fullName evidence="8">Oxygen-independent coproporphyrinogen-III oxidase</fullName>
        <ecNumber evidence="8">1.3.98.3</ecNumber>
    </submittedName>
</protein>
<dbReference type="InterPro" id="IPR025288">
    <property type="entry name" value="DUF4080"/>
</dbReference>
<dbReference type="InterPro" id="IPR006158">
    <property type="entry name" value="Cobalamin-bd"/>
</dbReference>
<feature type="domain" description="B12-binding" evidence="6">
    <location>
        <begin position="1"/>
        <end position="135"/>
    </location>
</feature>
<dbReference type="Pfam" id="PF04055">
    <property type="entry name" value="Radical_SAM"/>
    <property type="match status" value="1"/>
</dbReference>
<evidence type="ECO:0000256" key="3">
    <source>
        <dbReference type="ARBA" id="ARBA00022723"/>
    </source>
</evidence>
<dbReference type="SFLD" id="SFLDS00029">
    <property type="entry name" value="Radical_SAM"/>
    <property type="match status" value="1"/>
</dbReference>
<dbReference type="SMART" id="SM00729">
    <property type="entry name" value="Elp3"/>
    <property type="match status" value="1"/>
</dbReference>
<dbReference type="CDD" id="cd01335">
    <property type="entry name" value="Radical_SAM"/>
    <property type="match status" value="1"/>
</dbReference>
<accession>A0A1S1V9R1</accession>
<dbReference type="GO" id="GO:0005829">
    <property type="term" value="C:cytosol"/>
    <property type="evidence" value="ECO:0007669"/>
    <property type="project" value="TreeGrafter"/>
</dbReference>
<dbReference type="SUPFAM" id="SSF52242">
    <property type="entry name" value="Cobalamin (vitamin B12)-binding domain"/>
    <property type="match status" value="1"/>
</dbReference>
<evidence type="ECO:0000259" key="7">
    <source>
        <dbReference type="PROSITE" id="PS51918"/>
    </source>
</evidence>
<evidence type="ECO:0000256" key="4">
    <source>
        <dbReference type="ARBA" id="ARBA00023004"/>
    </source>
</evidence>
<evidence type="ECO:0000259" key="6">
    <source>
        <dbReference type="PROSITE" id="PS51332"/>
    </source>
</evidence>
<dbReference type="InterPro" id="IPR007197">
    <property type="entry name" value="rSAM"/>
</dbReference>
<dbReference type="GO" id="GO:0031419">
    <property type="term" value="F:cobalamin binding"/>
    <property type="evidence" value="ECO:0007669"/>
    <property type="project" value="InterPro"/>
</dbReference>
<evidence type="ECO:0000256" key="5">
    <source>
        <dbReference type="ARBA" id="ARBA00023014"/>
    </source>
</evidence>
<evidence type="ECO:0000256" key="1">
    <source>
        <dbReference type="ARBA" id="ARBA00001966"/>
    </source>
</evidence>
<dbReference type="Proteomes" id="UP000180254">
    <property type="component" value="Unassembled WGS sequence"/>
</dbReference>
<dbReference type="AlphaFoldDB" id="A0A1S1V9R1"/>
<gene>
    <name evidence="8" type="primary">hemN_1</name>
    <name evidence="8" type="ORF">EUAN_00020</name>
</gene>
<comment type="caution">
    <text evidence="8">The sequence shown here is derived from an EMBL/GenBank/DDBJ whole genome shotgun (WGS) entry which is preliminary data.</text>
</comment>
<keyword evidence="5" id="KW-0411">Iron-sulfur</keyword>
<dbReference type="Gene3D" id="3.80.30.20">
    <property type="entry name" value="tm_1862 like domain"/>
    <property type="match status" value="1"/>
</dbReference>
<evidence type="ECO:0000256" key="2">
    <source>
        <dbReference type="ARBA" id="ARBA00022691"/>
    </source>
</evidence>
<dbReference type="SFLD" id="SFLDG01123">
    <property type="entry name" value="methyltransferase_(Class_B)"/>
    <property type="match status" value="1"/>
</dbReference>
<evidence type="ECO:0000313" key="8">
    <source>
        <dbReference type="EMBL" id="OHW63140.1"/>
    </source>
</evidence>
<dbReference type="PROSITE" id="PS51918">
    <property type="entry name" value="RADICAL_SAM"/>
    <property type="match status" value="1"/>
</dbReference>
<dbReference type="SFLD" id="SFLDG01082">
    <property type="entry name" value="B12-binding_domain_containing"/>
    <property type="match status" value="1"/>
</dbReference>
<dbReference type="GO" id="GO:0051989">
    <property type="term" value="F:coproporphyrinogen dehydrogenase activity"/>
    <property type="evidence" value="ECO:0007669"/>
    <property type="project" value="UniProtKB-EC"/>
</dbReference>
<dbReference type="STRING" id="39480.EUAN_00020"/>
<keyword evidence="8" id="KW-0560">Oxidoreductase</keyword>
<comment type="cofactor">
    <cofactor evidence="1">
        <name>[4Fe-4S] cluster</name>
        <dbReference type="ChEBI" id="CHEBI:49883"/>
    </cofactor>
</comment>
<dbReference type="PANTHER" id="PTHR43409">
    <property type="entry name" value="ANAEROBIC MAGNESIUM-PROTOPORPHYRIN IX MONOMETHYL ESTER CYCLASE-RELATED"/>
    <property type="match status" value="1"/>
</dbReference>
<sequence>MKVLLSTLNSKYIHTALSLRYLKAFAEKETDVEIEIAEYTINQNINHIIGEIYRKMPDVLAFSVYIWNVSEILSISEAIKMLLPDVKIVLGGPEVSFETESLIAENSAVDIVISGEGEISFAEVLVALRGEKPLSTVLGITYRDGDCAVVNPSRTELADLSEIPDVYSGDLEEYENKIIYYESSRGCPFNCKFCLSSTIKGVRFFDIERVKRDLKRFLDAKVKQVKFIDRTFNAKKAHAMEVLRYILENDNGYTNFHFEITAHLLDDEMMELLSTLPPGLVQFEIGVQSTNSETIDAINRTTDFERLSKSVAKLRSLQNIHLHLDLIAGLPHEDYRSFEKSFNDVYSLKPEKLQLGFLKLLKGSSLRAERELHGFKFIDRAPYEVLENRYMPYSDMLRIKDIEELVEVYGNEKDFEKTVSYMIENIYRSPFRFYEALSEYWRENGHYESPHSKVVQYKLLKEFAEKKHGSDIDMMTELLRFDFVRNTRSPNVPEFLGGKSGELSKEEKYLLLRDEEMRNRYFGDVDERDYNKLHKKLHFEKFKYSMDGEPLESVYMFDYSVSERELQKSRVLDIKDELERVMRCLG</sequence>
<dbReference type="SUPFAM" id="SSF102114">
    <property type="entry name" value="Radical SAM enzymes"/>
    <property type="match status" value="1"/>
</dbReference>
<dbReference type="InterPro" id="IPR034466">
    <property type="entry name" value="Methyltransferase_Class_B"/>
</dbReference>
<keyword evidence="4" id="KW-0408">Iron</keyword>
<dbReference type="PANTHER" id="PTHR43409:SF16">
    <property type="entry name" value="SLR0320 PROTEIN"/>
    <property type="match status" value="1"/>
</dbReference>
<dbReference type="EC" id="1.3.98.3" evidence="8"/>
<dbReference type="InterPro" id="IPR036724">
    <property type="entry name" value="Cobalamin-bd_sf"/>
</dbReference>
<dbReference type="Pfam" id="PF02310">
    <property type="entry name" value="B12-binding"/>
    <property type="match status" value="1"/>
</dbReference>
<dbReference type="Pfam" id="PF13311">
    <property type="entry name" value="DUF4080"/>
    <property type="match status" value="1"/>
</dbReference>
<dbReference type="GO" id="GO:0051539">
    <property type="term" value="F:4 iron, 4 sulfur cluster binding"/>
    <property type="evidence" value="ECO:0007669"/>
    <property type="project" value="UniProtKB-KW"/>
</dbReference>
<dbReference type="CDD" id="cd02068">
    <property type="entry name" value="radical_SAM_B12_BD"/>
    <property type="match status" value="1"/>
</dbReference>
<keyword evidence="3" id="KW-0479">Metal-binding</keyword>
<dbReference type="InterPro" id="IPR006638">
    <property type="entry name" value="Elp3/MiaA/NifB-like_rSAM"/>
</dbReference>
<dbReference type="InterPro" id="IPR023404">
    <property type="entry name" value="rSAM_horseshoe"/>
</dbReference>
<dbReference type="InterPro" id="IPR058240">
    <property type="entry name" value="rSAM_sf"/>
</dbReference>
<reference evidence="8 9" key="1">
    <citation type="submission" date="2016-09" db="EMBL/GenBank/DDBJ databases">
        <title>Genome sequence of Eubacterium angustum.</title>
        <authorList>
            <person name="Poehlein A."/>
            <person name="Daniel R."/>
        </authorList>
    </citation>
    <scope>NUCLEOTIDE SEQUENCE [LARGE SCALE GENOMIC DNA]</scope>
    <source>
        <strain evidence="8 9">DSM 1989</strain>
    </source>
</reference>
<feature type="domain" description="Radical SAM core" evidence="7">
    <location>
        <begin position="173"/>
        <end position="403"/>
    </location>
</feature>
<keyword evidence="9" id="KW-1185">Reference proteome</keyword>
<dbReference type="PROSITE" id="PS51332">
    <property type="entry name" value="B12_BINDING"/>
    <property type="match status" value="1"/>
</dbReference>
<dbReference type="GO" id="GO:0046872">
    <property type="term" value="F:metal ion binding"/>
    <property type="evidence" value="ECO:0007669"/>
    <property type="project" value="UniProtKB-KW"/>
</dbReference>
<organism evidence="8 9">
    <name type="scientific">Andreesenia angusta</name>
    <dbReference type="NCBI Taxonomy" id="39480"/>
    <lineage>
        <taxon>Bacteria</taxon>
        <taxon>Bacillati</taxon>
        <taxon>Bacillota</taxon>
        <taxon>Tissierellia</taxon>
        <taxon>Tissierellales</taxon>
        <taxon>Gottschalkiaceae</taxon>
        <taxon>Andreesenia</taxon>
    </lineage>
</organism>
<dbReference type="OrthoDB" id="9801424at2"/>
<dbReference type="RefSeq" id="WP_071060424.1">
    <property type="nucleotide sequence ID" value="NZ_MKIE01000001.1"/>
</dbReference>
<dbReference type="InterPro" id="IPR051198">
    <property type="entry name" value="BchE-like"/>
</dbReference>
<proteinExistence type="predicted"/>
<evidence type="ECO:0000313" key="9">
    <source>
        <dbReference type="Proteomes" id="UP000180254"/>
    </source>
</evidence>
<name>A0A1S1V9R1_9FIRM</name>
<dbReference type="EMBL" id="MKIE01000001">
    <property type="protein sequence ID" value="OHW63140.1"/>
    <property type="molecule type" value="Genomic_DNA"/>
</dbReference>